<dbReference type="PATRIC" id="fig|1076.23.peg.3790"/>
<evidence type="ECO:0000256" key="3">
    <source>
        <dbReference type="SAM" id="MobiDB-lite"/>
    </source>
</evidence>
<evidence type="ECO:0000313" key="5">
    <source>
        <dbReference type="Proteomes" id="UP000032515"/>
    </source>
</evidence>
<dbReference type="Pfam" id="PF02604">
    <property type="entry name" value="PhdYeFM_antitox"/>
    <property type="match status" value="1"/>
</dbReference>
<reference evidence="4 5" key="1">
    <citation type="submission" date="2014-11" db="EMBL/GenBank/DDBJ databases">
        <title>Genomics and ecophysiology of heterotrophic nitrogen fixing bacteria isolated from estuarine surface water.</title>
        <authorList>
            <person name="Bentzon-Tilia M."/>
            <person name="Severin I."/>
            <person name="Hansen L.H."/>
            <person name="Riemann L."/>
        </authorList>
    </citation>
    <scope>NUCLEOTIDE SEQUENCE [LARGE SCALE GENOMIC DNA]</scope>
    <source>
        <strain evidence="4 5">BAL398</strain>
    </source>
</reference>
<evidence type="ECO:0000313" key="4">
    <source>
        <dbReference type="EMBL" id="KIZ40515.1"/>
    </source>
</evidence>
<dbReference type="Gene3D" id="3.40.1620.10">
    <property type="entry name" value="YefM-like domain"/>
    <property type="match status" value="1"/>
</dbReference>
<comment type="similarity">
    <text evidence="1 2">Belongs to the phD/YefM antitoxin family.</text>
</comment>
<name>A0A0D7EJ06_RHOPL</name>
<dbReference type="NCBIfam" id="TIGR01552">
    <property type="entry name" value="phd_fam"/>
    <property type="match status" value="1"/>
</dbReference>
<dbReference type="Proteomes" id="UP000032515">
    <property type="component" value="Unassembled WGS sequence"/>
</dbReference>
<feature type="region of interest" description="Disordered" evidence="3">
    <location>
        <begin position="46"/>
        <end position="68"/>
    </location>
</feature>
<evidence type="ECO:0000256" key="2">
    <source>
        <dbReference type="RuleBase" id="RU362080"/>
    </source>
</evidence>
<protein>
    <recommendedName>
        <fullName evidence="2">Antitoxin</fullName>
    </recommendedName>
</protein>
<organism evidence="4 5">
    <name type="scientific">Rhodopseudomonas palustris</name>
    <dbReference type="NCBI Taxonomy" id="1076"/>
    <lineage>
        <taxon>Bacteria</taxon>
        <taxon>Pseudomonadati</taxon>
        <taxon>Pseudomonadota</taxon>
        <taxon>Alphaproteobacteria</taxon>
        <taxon>Hyphomicrobiales</taxon>
        <taxon>Nitrobacteraceae</taxon>
        <taxon>Rhodopseudomonas</taxon>
    </lineage>
</organism>
<evidence type="ECO:0000256" key="1">
    <source>
        <dbReference type="ARBA" id="ARBA00009981"/>
    </source>
</evidence>
<sequence>MQRMSARDAKNGFGRLIDLARAEPIAIEKHGRAVVVVIAFEEYERLAGSEGTDNEPPKGERHPLKGDQ</sequence>
<dbReference type="InterPro" id="IPR006442">
    <property type="entry name" value="Antitoxin_Phd/YefM"/>
</dbReference>
<dbReference type="OrthoDB" id="165038at2"/>
<feature type="compositionally biased region" description="Basic and acidic residues" evidence="3">
    <location>
        <begin position="55"/>
        <end position="68"/>
    </location>
</feature>
<comment type="caution">
    <text evidence="4">The sequence shown here is derived from an EMBL/GenBank/DDBJ whole genome shotgun (WGS) entry which is preliminary data.</text>
</comment>
<dbReference type="EMBL" id="JXXE01000352">
    <property type="protein sequence ID" value="KIZ40515.1"/>
    <property type="molecule type" value="Genomic_DNA"/>
</dbReference>
<dbReference type="SUPFAM" id="SSF143120">
    <property type="entry name" value="YefM-like"/>
    <property type="match status" value="1"/>
</dbReference>
<proteinExistence type="inferred from homology"/>
<dbReference type="InterPro" id="IPR036165">
    <property type="entry name" value="YefM-like_sf"/>
</dbReference>
<comment type="function">
    <text evidence="2">Antitoxin component of a type II toxin-antitoxin (TA) system.</text>
</comment>
<accession>A0A0D7EJ06</accession>
<gene>
    <name evidence="4" type="ORF">OO17_17545</name>
</gene>
<dbReference type="AlphaFoldDB" id="A0A0D7EJ06"/>
<dbReference type="RefSeq" id="WP_080901098.1">
    <property type="nucleotide sequence ID" value="NZ_JXXE01000352.1"/>
</dbReference>